<comment type="function">
    <text evidence="1">Involved in DNA recombination.</text>
</comment>
<protein>
    <submittedName>
        <fullName evidence="6">DNA recombination protein RmuC</fullName>
    </submittedName>
</protein>
<accession>A0A9D2KG79</accession>
<dbReference type="AlphaFoldDB" id="A0A9D2KG79"/>
<reference evidence="6" key="1">
    <citation type="journal article" date="2021" name="PeerJ">
        <title>Extensive microbial diversity within the chicken gut microbiome revealed by metagenomics and culture.</title>
        <authorList>
            <person name="Gilroy R."/>
            <person name="Ravi A."/>
            <person name="Getino M."/>
            <person name="Pursley I."/>
            <person name="Horton D.L."/>
            <person name="Alikhan N.F."/>
            <person name="Baker D."/>
            <person name="Gharbi K."/>
            <person name="Hall N."/>
            <person name="Watson M."/>
            <person name="Adriaenssens E.M."/>
            <person name="Foster-Nyarko E."/>
            <person name="Jarju S."/>
            <person name="Secka A."/>
            <person name="Antonio M."/>
            <person name="Oren A."/>
            <person name="Chaudhuri R.R."/>
            <person name="La Ragione R."/>
            <person name="Hildebrand F."/>
            <person name="Pallen M.J."/>
        </authorList>
    </citation>
    <scope>NUCLEOTIDE SEQUENCE</scope>
    <source>
        <strain evidence="6">CHK156-179</strain>
    </source>
</reference>
<sequence>MPGLNDILLYIAIGVGALCLLLLIILLARPAKGGDGALKRLEEKTDKALQYADYSARATDNLSRTTEMRLNNIETRLAEDIKYIADVNAHNLEVIRRTVDDKLTSSDGKLSESYARISDRLEKMHKSVGEMQALSESVSDIRRVFTNVKLRGTWGETQLNALLEQMLAPDQYVRSCKLDPLGNTLVDFAIRLPSVSGDTLLPVDSKFPVEEYERLCESSEKGDWAGTELARKNLERAVRVQAESIAKKYILPPATTDFAVLYLPSEALYAEILKMAGLADFLHKRRIILSGPSNFAALLSLLQTGFRTAAIEKRSGELVRTLEQFRMEFARFAEGLDKAKRKLQEAQDSVESAAKRTDVIGRQLDRFQISDGNQTRDNDQGGQA</sequence>
<comment type="caution">
    <text evidence="6">The sequence shown here is derived from an EMBL/GenBank/DDBJ whole genome shotgun (WGS) entry which is preliminary data.</text>
</comment>
<dbReference type="GO" id="GO:0006310">
    <property type="term" value="P:DNA recombination"/>
    <property type="evidence" value="ECO:0007669"/>
    <property type="project" value="UniProtKB-KW"/>
</dbReference>
<evidence type="ECO:0000256" key="2">
    <source>
        <dbReference type="ARBA" id="ARBA00009840"/>
    </source>
</evidence>
<keyword evidence="3" id="KW-0175">Coiled coil</keyword>
<dbReference type="Pfam" id="PF02646">
    <property type="entry name" value="RmuC"/>
    <property type="match status" value="1"/>
</dbReference>
<name>A0A9D2KG79_9FIRM</name>
<dbReference type="InterPro" id="IPR003798">
    <property type="entry name" value="DNA_recombination_RmuC"/>
</dbReference>
<evidence type="ECO:0000313" key="7">
    <source>
        <dbReference type="Proteomes" id="UP000824221"/>
    </source>
</evidence>
<comment type="similarity">
    <text evidence="2">Belongs to the RmuC family.</text>
</comment>
<keyword evidence="5" id="KW-1133">Transmembrane helix</keyword>
<evidence type="ECO:0000256" key="3">
    <source>
        <dbReference type="ARBA" id="ARBA00023054"/>
    </source>
</evidence>
<dbReference type="EMBL" id="DXAJ01000058">
    <property type="protein sequence ID" value="HJA02507.1"/>
    <property type="molecule type" value="Genomic_DNA"/>
</dbReference>
<keyword evidence="5" id="KW-0812">Transmembrane</keyword>
<evidence type="ECO:0000256" key="4">
    <source>
        <dbReference type="ARBA" id="ARBA00023172"/>
    </source>
</evidence>
<reference evidence="6" key="2">
    <citation type="submission" date="2021-04" db="EMBL/GenBank/DDBJ databases">
        <authorList>
            <person name="Gilroy R."/>
        </authorList>
    </citation>
    <scope>NUCLEOTIDE SEQUENCE</scope>
    <source>
        <strain evidence="6">CHK156-179</strain>
    </source>
</reference>
<evidence type="ECO:0000313" key="6">
    <source>
        <dbReference type="EMBL" id="HJA02507.1"/>
    </source>
</evidence>
<proteinExistence type="inferred from homology"/>
<evidence type="ECO:0000256" key="5">
    <source>
        <dbReference type="SAM" id="Phobius"/>
    </source>
</evidence>
<keyword evidence="4" id="KW-0233">DNA recombination</keyword>
<dbReference type="PANTHER" id="PTHR30563">
    <property type="entry name" value="DNA RECOMBINATION PROTEIN RMUC"/>
    <property type="match status" value="1"/>
</dbReference>
<feature type="transmembrane region" description="Helical" evidence="5">
    <location>
        <begin position="7"/>
        <end position="28"/>
    </location>
</feature>
<keyword evidence="5" id="KW-0472">Membrane</keyword>
<dbReference type="PANTHER" id="PTHR30563:SF0">
    <property type="entry name" value="DNA RECOMBINATION PROTEIN RMUC"/>
    <property type="match status" value="1"/>
</dbReference>
<dbReference type="Proteomes" id="UP000824221">
    <property type="component" value="Unassembled WGS sequence"/>
</dbReference>
<gene>
    <name evidence="6" type="ORF">H9797_03900</name>
</gene>
<organism evidence="6 7">
    <name type="scientific">Candidatus Gallimonas gallistercoris</name>
    <dbReference type="NCBI Taxonomy" id="2838602"/>
    <lineage>
        <taxon>Bacteria</taxon>
        <taxon>Bacillati</taxon>
        <taxon>Bacillota</taxon>
        <taxon>Clostridia</taxon>
        <taxon>Candidatus Gallimonas</taxon>
    </lineage>
</organism>
<evidence type="ECO:0000256" key="1">
    <source>
        <dbReference type="ARBA" id="ARBA00003416"/>
    </source>
</evidence>